<sequence>MESEVTSHETYQKCFNSKLFLNTYFCENGIAFTNGYIKFVMENMHKAFTSDGVQGDTLLDICIFPILSHLYPACNSFKEIITTNFLEQNRQEIESWLKNEKGAFDWSATMKLICELEGNRDTEPELEAKLRKKIKCVLKSDVTQNNPLDPLVQPAVDCLITCLCLEFACKDKDTFCCALNNISSMLKQGGYLILVGALGCTDYMLGERKFFTLSLDKEFLEKVIPECGYDILQLQTLIIPNPDPQSIATYKGYFFILARKQA</sequence>
<evidence type="ECO:0000256" key="1">
    <source>
        <dbReference type="ARBA" id="ARBA00007996"/>
    </source>
</evidence>
<organism evidence="6 7">
    <name type="scientific">Geotrypetes seraphini</name>
    <name type="common">Gaboon caecilian</name>
    <name type="synonym">Caecilia seraphini</name>
    <dbReference type="NCBI Taxonomy" id="260995"/>
    <lineage>
        <taxon>Eukaryota</taxon>
        <taxon>Metazoa</taxon>
        <taxon>Chordata</taxon>
        <taxon>Craniata</taxon>
        <taxon>Vertebrata</taxon>
        <taxon>Euteleostomi</taxon>
        <taxon>Amphibia</taxon>
        <taxon>Gymnophiona</taxon>
        <taxon>Geotrypetes</taxon>
    </lineage>
</organism>
<evidence type="ECO:0000256" key="5">
    <source>
        <dbReference type="PIRSR" id="PIRSR000384-1"/>
    </source>
</evidence>
<dbReference type="FunFam" id="3.40.50.150:FF:000065">
    <property type="entry name" value="Phenylethanolamine N-methyltransferase"/>
    <property type="match status" value="1"/>
</dbReference>
<dbReference type="PIRSF" id="PIRSF000384">
    <property type="entry name" value="PNMTase"/>
    <property type="match status" value="1"/>
</dbReference>
<dbReference type="Pfam" id="PF01234">
    <property type="entry name" value="NNMT_PNMT_TEMT"/>
    <property type="match status" value="1"/>
</dbReference>
<dbReference type="PROSITE" id="PS51681">
    <property type="entry name" value="SAM_MT_NNMT_PNMT_TEMT"/>
    <property type="match status" value="1"/>
</dbReference>
<evidence type="ECO:0000313" key="7">
    <source>
        <dbReference type="RefSeq" id="XP_033774021.1"/>
    </source>
</evidence>
<dbReference type="GO" id="GO:0008757">
    <property type="term" value="F:S-adenosylmethionine-dependent methyltransferase activity"/>
    <property type="evidence" value="ECO:0007669"/>
    <property type="project" value="UniProtKB-ARBA"/>
</dbReference>
<accession>A0A6P8PEK4</accession>
<evidence type="ECO:0000256" key="4">
    <source>
        <dbReference type="ARBA" id="ARBA00022691"/>
    </source>
</evidence>
<dbReference type="PANTHER" id="PTHR10867:SF32">
    <property type="entry name" value="NICOTINAMIDE N-METHYLTRANSFERASE"/>
    <property type="match status" value="1"/>
</dbReference>
<comment type="similarity">
    <text evidence="1">Belongs to the class I-like SAM-binding methyltransferase superfamily. NNMT/PNMT/TEMT family.</text>
</comment>
<gene>
    <name evidence="7" type="primary">LOC117347335</name>
</gene>
<proteinExistence type="inferred from homology"/>
<dbReference type="SUPFAM" id="SSF53335">
    <property type="entry name" value="S-adenosyl-L-methionine-dependent methyltransferases"/>
    <property type="match status" value="1"/>
</dbReference>
<name>A0A6P8PEK4_GEOSA</name>
<dbReference type="AlphaFoldDB" id="A0A6P8PEK4"/>
<keyword evidence="6" id="KW-1185">Reference proteome</keyword>
<keyword evidence="4 5" id="KW-0949">S-adenosyl-L-methionine</keyword>
<dbReference type="GO" id="GO:0005829">
    <property type="term" value="C:cytosol"/>
    <property type="evidence" value="ECO:0007669"/>
    <property type="project" value="TreeGrafter"/>
</dbReference>
<dbReference type="GO" id="GO:0032259">
    <property type="term" value="P:methylation"/>
    <property type="evidence" value="ECO:0007669"/>
    <property type="project" value="UniProtKB-KW"/>
</dbReference>
<evidence type="ECO:0000313" key="6">
    <source>
        <dbReference type="Proteomes" id="UP000515159"/>
    </source>
</evidence>
<dbReference type="RefSeq" id="XP_033774021.1">
    <property type="nucleotide sequence ID" value="XM_033918130.1"/>
</dbReference>
<keyword evidence="2" id="KW-0489">Methyltransferase</keyword>
<dbReference type="PANTHER" id="PTHR10867">
    <property type="entry name" value="NNMT/PNMT/TEMT FAMILY MEMBER"/>
    <property type="match status" value="1"/>
</dbReference>
<keyword evidence="3" id="KW-0808">Transferase</keyword>
<dbReference type="OrthoDB" id="10050085at2759"/>
<dbReference type="InParanoid" id="A0A6P8PEK4"/>
<reference evidence="7" key="1">
    <citation type="submission" date="2025-08" db="UniProtKB">
        <authorList>
            <consortium name="RefSeq"/>
        </authorList>
    </citation>
    <scope>IDENTIFICATION</scope>
</reference>
<feature type="binding site" evidence="5">
    <location>
        <position position="89"/>
    </location>
    <ligand>
        <name>S-adenosyl-L-methionine</name>
        <dbReference type="ChEBI" id="CHEBI:59789"/>
    </ligand>
</feature>
<dbReference type="InterPro" id="IPR000940">
    <property type="entry name" value="NNMT_TEMT_trans"/>
</dbReference>
<dbReference type="Proteomes" id="UP000515159">
    <property type="component" value="Chromosome 13"/>
</dbReference>
<evidence type="ECO:0000256" key="3">
    <source>
        <dbReference type="ARBA" id="ARBA00022679"/>
    </source>
</evidence>
<protein>
    <submittedName>
        <fullName evidence="7">Nicotinamide N-methyltransferase-like</fullName>
    </submittedName>
</protein>
<dbReference type="InterPro" id="IPR029063">
    <property type="entry name" value="SAM-dependent_MTases_sf"/>
</dbReference>
<dbReference type="Gene3D" id="3.40.50.150">
    <property type="entry name" value="Vaccinia Virus protein VP39"/>
    <property type="match status" value="1"/>
</dbReference>
<evidence type="ECO:0000256" key="2">
    <source>
        <dbReference type="ARBA" id="ARBA00022603"/>
    </source>
</evidence>
<dbReference type="KEGG" id="gsh:117347335"/>
<dbReference type="GO" id="GO:0008170">
    <property type="term" value="F:N-methyltransferase activity"/>
    <property type="evidence" value="ECO:0007669"/>
    <property type="project" value="TreeGrafter"/>
</dbReference>
<feature type="binding site" evidence="5">
    <location>
        <begin position="141"/>
        <end position="142"/>
    </location>
    <ligand>
        <name>S-adenosyl-L-methionine</name>
        <dbReference type="ChEBI" id="CHEBI:59789"/>
    </ligand>
</feature>
<dbReference type="GeneID" id="117347335"/>